<reference evidence="1" key="2">
    <citation type="submission" date="2022-06" db="UniProtKB">
        <authorList>
            <consortium name="EnsemblMetazoa"/>
        </authorList>
    </citation>
    <scope>IDENTIFICATION</scope>
    <source>
        <strain evidence="1">p50T (Dazao)</strain>
    </source>
</reference>
<dbReference type="AlphaFoldDB" id="A0A8R2R2A2"/>
<proteinExistence type="predicted"/>
<reference evidence="2" key="1">
    <citation type="journal article" date="2008" name="Insect Biochem. Mol. Biol.">
        <title>The genome of a lepidopteran model insect, the silkworm Bombyx mori.</title>
        <authorList>
            <consortium name="International Silkworm Genome Consortium"/>
        </authorList>
    </citation>
    <scope>NUCLEOTIDE SEQUENCE [LARGE SCALE GENOMIC DNA]</scope>
    <source>
        <strain evidence="2">p50T</strain>
    </source>
</reference>
<organism evidence="1 2">
    <name type="scientific">Bombyx mori</name>
    <name type="common">Silk moth</name>
    <dbReference type="NCBI Taxonomy" id="7091"/>
    <lineage>
        <taxon>Eukaryota</taxon>
        <taxon>Metazoa</taxon>
        <taxon>Ecdysozoa</taxon>
        <taxon>Arthropoda</taxon>
        <taxon>Hexapoda</taxon>
        <taxon>Insecta</taxon>
        <taxon>Pterygota</taxon>
        <taxon>Neoptera</taxon>
        <taxon>Endopterygota</taxon>
        <taxon>Lepidoptera</taxon>
        <taxon>Glossata</taxon>
        <taxon>Ditrysia</taxon>
        <taxon>Bombycoidea</taxon>
        <taxon>Bombycidae</taxon>
        <taxon>Bombycinae</taxon>
        <taxon>Bombyx</taxon>
    </lineage>
</organism>
<keyword evidence="2" id="KW-1185">Reference proteome</keyword>
<dbReference type="Proteomes" id="UP000005204">
    <property type="component" value="Unassembled WGS sequence"/>
</dbReference>
<accession>A0A8R2R2A2</accession>
<sequence>MTDLIDAHSKMTLVFNRLCTTRARPSHFRRIHATDIVCHNETRTIKALLKLVEERSKNAQITNFTHEECTDEEDCIPGTPECHLPLPPGARHAMSLQTMYTEQTKVLQMKIGTQTYHPLLVFLEKITLSKKLSVYSRHKINMPYP</sequence>
<dbReference type="EnsemblMetazoa" id="XM_038015051.1">
    <property type="protein sequence ID" value="XP_037870979.1"/>
    <property type="gene ID" value="LOC119629374"/>
</dbReference>
<name>A0A8R2R2A2_BOMMO</name>
<evidence type="ECO:0000313" key="1">
    <source>
        <dbReference type="EnsemblMetazoa" id="XP_037870979.1"/>
    </source>
</evidence>
<evidence type="ECO:0000313" key="2">
    <source>
        <dbReference type="Proteomes" id="UP000005204"/>
    </source>
</evidence>
<protein>
    <submittedName>
        <fullName evidence="1">Uncharacterized protein</fullName>
    </submittedName>
</protein>